<accession>A0A2J7ZKW2</accession>
<dbReference type="InterPro" id="IPR041545">
    <property type="entry name" value="DUF5601"/>
</dbReference>
<feature type="domain" description="VPS9" evidence="1">
    <location>
        <begin position="70"/>
        <end position="155"/>
    </location>
</feature>
<dbReference type="InterPro" id="IPR045046">
    <property type="entry name" value="Vps9-like"/>
</dbReference>
<dbReference type="PANTHER" id="PTHR23101">
    <property type="entry name" value="RAB GDP/GTP EXCHANGE FACTOR"/>
    <property type="match status" value="1"/>
</dbReference>
<dbReference type="GO" id="GO:0030139">
    <property type="term" value="C:endocytic vesicle"/>
    <property type="evidence" value="ECO:0007669"/>
    <property type="project" value="TreeGrafter"/>
</dbReference>
<dbReference type="InterPro" id="IPR003123">
    <property type="entry name" value="VPS9"/>
</dbReference>
<dbReference type="PANTHER" id="PTHR23101:SF25">
    <property type="entry name" value="GTPASE-ACTIVATING PROTEIN AND VPS9 DOMAIN-CONTAINING PROTEIN 1"/>
    <property type="match status" value="1"/>
</dbReference>
<gene>
    <name evidence="2" type="ORF">TSOC_013247</name>
</gene>
<dbReference type="Gene3D" id="1.20.1050.80">
    <property type="entry name" value="VPS9 domain"/>
    <property type="match status" value="1"/>
</dbReference>
<dbReference type="SUPFAM" id="SSF109993">
    <property type="entry name" value="VPS9 domain"/>
    <property type="match status" value="1"/>
</dbReference>
<keyword evidence="3" id="KW-1185">Reference proteome</keyword>
<dbReference type="Gene3D" id="1.10.246.120">
    <property type="match status" value="1"/>
</dbReference>
<dbReference type="InterPro" id="IPR037191">
    <property type="entry name" value="VPS9_dom_sf"/>
</dbReference>
<evidence type="ECO:0000313" key="3">
    <source>
        <dbReference type="Proteomes" id="UP000236333"/>
    </source>
</evidence>
<dbReference type="EMBL" id="PGGS01001102">
    <property type="protein sequence ID" value="PNH00904.1"/>
    <property type="molecule type" value="Genomic_DNA"/>
</dbReference>
<dbReference type="GO" id="GO:0031267">
    <property type="term" value="F:small GTPase binding"/>
    <property type="evidence" value="ECO:0007669"/>
    <property type="project" value="TreeGrafter"/>
</dbReference>
<dbReference type="OrthoDB" id="300289at2759"/>
<sequence>MKNIRKRAPDSDADSREVQEFLTSMEQSFARHPLWAGSSRAELDNAVEGLEKYLMTKLYDRTFGQDLLDRERDDLLSRRLAALAGFVSPAHLEASRQLAGPMAADEDGQLAAAQKELRRMSLYKSPRDKLVQVLNCCKILNNMIASKRAGAGTMP</sequence>
<evidence type="ECO:0000313" key="2">
    <source>
        <dbReference type="EMBL" id="PNH00904.1"/>
    </source>
</evidence>
<proteinExistence type="predicted"/>
<dbReference type="GO" id="GO:0016192">
    <property type="term" value="P:vesicle-mediated transport"/>
    <property type="evidence" value="ECO:0007669"/>
    <property type="project" value="InterPro"/>
</dbReference>
<reference evidence="2 3" key="1">
    <citation type="journal article" date="2017" name="Mol. Biol. Evol.">
        <title>The 4-celled Tetrabaena socialis nuclear genome reveals the essential components for genetic control of cell number at the origin of multicellularity in the volvocine lineage.</title>
        <authorList>
            <person name="Featherston J."/>
            <person name="Arakaki Y."/>
            <person name="Hanschen E.R."/>
            <person name="Ferris P.J."/>
            <person name="Michod R.E."/>
            <person name="Olson B.J.S.C."/>
            <person name="Nozaki H."/>
            <person name="Durand P.M."/>
        </authorList>
    </citation>
    <scope>NUCLEOTIDE SEQUENCE [LARGE SCALE GENOMIC DNA]</scope>
    <source>
        <strain evidence="2 3">NIES-571</strain>
    </source>
</reference>
<evidence type="ECO:0000259" key="1">
    <source>
        <dbReference type="PROSITE" id="PS51205"/>
    </source>
</evidence>
<protein>
    <submittedName>
        <fullName evidence="2">Vacuolar protein sorting-associated protein 9A</fullName>
    </submittedName>
</protein>
<dbReference type="AlphaFoldDB" id="A0A2J7ZKW2"/>
<dbReference type="GO" id="GO:0005085">
    <property type="term" value="F:guanyl-nucleotide exchange factor activity"/>
    <property type="evidence" value="ECO:0007669"/>
    <property type="project" value="InterPro"/>
</dbReference>
<name>A0A2J7ZKW2_9CHLO</name>
<dbReference type="PROSITE" id="PS51205">
    <property type="entry name" value="VPS9"/>
    <property type="match status" value="1"/>
</dbReference>
<comment type="caution">
    <text evidence="2">The sequence shown here is derived from an EMBL/GenBank/DDBJ whole genome shotgun (WGS) entry which is preliminary data.</text>
</comment>
<dbReference type="Proteomes" id="UP000236333">
    <property type="component" value="Unassembled WGS sequence"/>
</dbReference>
<dbReference type="Pfam" id="PF18151">
    <property type="entry name" value="DUF5601"/>
    <property type="match status" value="1"/>
</dbReference>
<organism evidence="2 3">
    <name type="scientific">Tetrabaena socialis</name>
    <dbReference type="NCBI Taxonomy" id="47790"/>
    <lineage>
        <taxon>Eukaryota</taxon>
        <taxon>Viridiplantae</taxon>
        <taxon>Chlorophyta</taxon>
        <taxon>core chlorophytes</taxon>
        <taxon>Chlorophyceae</taxon>
        <taxon>CS clade</taxon>
        <taxon>Chlamydomonadales</taxon>
        <taxon>Tetrabaenaceae</taxon>
        <taxon>Tetrabaena</taxon>
    </lineage>
</organism>
<dbReference type="GO" id="GO:0005829">
    <property type="term" value="C:cytosol"/>
    <property type="evidence" value="ECO:0007669"/>
    <property type="project" value="TreeGrafter"/>
</dbReference>